<dbReference type="EMBL" id="BKCJ010113667">
    <property type="protein sequence ID" value="GEX52801.1"/>
    <property type="molecule type" value="Genomic_DNA"/>
</dbReference>
<dbReference type="AlphaFoldDB" id="A0A699H7F6"/>
<accession>A0A699H7F6</accession>
<comment type="caution">
    <text evidence="2">The sequence shown here is derived from an EMBL/GenBank/DDBJ whole genome shotgun (WGS) entry which is preliminary data.</text>
</comment>
<evidence type="ECO:0000313" key="2">
    <source>
        <dbReference type="EMBL" id="GEX52801.1"/>
    </source>
</evidence>
<name>A0A699H7F6_TANCI</name>
<sequence length="329" mass="36781">MGCWGSRMVLFRWYAGAQEKRMGEKGFLARILVTVLVLVISKVKGYKGTLEMAFRNFMYAQDDEDLSILLRYPSPSFGDGSPSTLINNEPSLLEAEPLDATNLKQLVENTVDSGGSPAHERMLVLGTSSISRRMMDIKTGGVILTIRPVSCRRLTDQMKGECHMLKERKKARDKECKELKAKCEAAMANFDNNPTVNVLRQKIKSLSRELWTLESKVVTLEAEKGRLEAVEATLCQEINVVKCDRVEVVTKVVPYVAIKLVHNDEVVPFEEVADMKAPFDLAKVNGYRPSYKKAYTKARNGLATATFPFLSDVLADYFASVEAVLSKKP</sequence>
<feature type="coiled-coil region" evidence="1">
    <location>
        <begin position="196"/>
        <end position="223"/>
    </location>
</feature>
<keyword evidence="1" id="KW-0175">Coiled coil</keyword>
<protein>
    <submittedName>
        <fullName evidence="2">Uncharacterized protein</fullName>
    </submittedName>
</protein>
<organism evidence="2">
    <name type="scientific">Tanacetum cinerariifolium</name>
    <name type="common">Dalmatian daisy</name>
    <name type="synonym">Chrysanthemum cinerariifolium</name>
    <dbReference type="NCBI Taxonomy" id="118510"/>
    <lineage>
        <taxon>Eukaryota</taxon>
        <taxon>Viridiplantae</taxon>
        <taxon>Streptophyta</taxon>
        <taxon>Embryophyta</taxon>
        <taxon>Tracheophyta</taxon>
        <taxon>Spermatophyta</taxon>
        <taxon>Magnoliopsida</taxon>
        <taxon>eudicotyledons</taxon>
        <taxon>Gunneridae</taxon>
        <taxon>Pentapetalae</taxon>
        <taxon>asterids</taxon>
        <taxon>campanulids</taxon>
        <taxon>Asterales</taxon>
        <taxon>Asteraceae</taxon>
        <taxon>Asteroideae</taxon>
        <taxon>Anthemideae</taxon>
        <taxon>Anthemidinae</taxon>
        <taxon>Tanacetum</taxon>
    </lineage>
</organism>
<reference evidence="2" key="1">
    <citation type="journal article" date="2019" name="Sci. Rep.">
        <title>Draft genome of Tanacetum cinerariifolium, the natural source of mosquito coil.</title>
        <authorList>
            <person name="Yamashiro T."/>
            <person name="Shiraishi A."/>
            <person name="Satake H."/>
            <person name="Nakayama K."/>
        </authorList>
    </citation>
    <scope>NUCLEOTIDE SEQUENCE</scope>
</reference>
<proteinExistence type="predicted"/>
<gene>
    <name evidence="2" type="ORF">Tci_324776</name>
</gene>
<evidence type="ECO:0000256" key="1">
    <source>
        <dbReference type="SAM" id="Coils"/>
    </source>
</evidence>